<reference evidence="1 2" key="1">
    <citation type="journal article" date="2022" name="Plant J.">
        <title>Chromosome-level genome of Camellia lanceoleosa provides a valuable resource for understanding genome evolution and self-incompatibility.</title>
        <authorList>
            <person name="Gong W."/>
            <person name="Xiao S."/>
            <person name="Wang L."/>
            <person name="Liao Z."/>
            <person name="Chang Y."/>
            <person name="Mo W."/>
            <person name="Hu G."/>
            <person name="Li W."/>
            <person name="Zhao G."/>
            <person name="Zhu H."/>
            <person name="Hu X."/>
            <person name="Ji K."/>
            <person name="Xiang X."/>
            <person name="Song Q."/>
            <person name="Yuan D."/>
            <person name="Jin S."/>
            <person name="Zhang L."/>
        </authorList>
    </citation>
    <scope>NUCLEOTIDE SEQUENCE [LARGE SCALE GENOMIC DNA]</scope>
    <source>
        <tissue evidence="1">Fresh and healthy young leaves</tissue>
    </source>
</reference>
<gene>
    <name evidence="1" type="ORF">LOK49_LG15G00333</name>
</gene>
<protein>
    <submittedName>
        <fullName evidence="1">Uncharacterized protein</fullName>
    </submittedName>
</protein>
<evidence type="ECO:0000313" key="1">
    <source>
        <dbReference type="EMBL" id="KAI7982660.1"/>
    </source>
</evidence>
<dbReference type="EMBL" id="CM045768">
    <property type="protein sequence ID" value="KAI7982660.1"/>
    <property type="molecule type" value="Genomic_DNA"/>
</dbReference>
<name>A0ACC0F2C2_9ERIC</name>
<dbReference type="Proteomes" id="UP001060215">
    <property type="component" value="Chromosome 11"/>
</dbReference>
<keyword evidence="2" id="KW-1185">Reference proteome</keyword>
<organism evidence="1 2">
    <name type="scientific">Camellia lanceoleosa</name>
    <dbReference type="NCBI Taxonomy" id="1840588"/>
    <lineage>
        <taxon>Eukaryota</taxon>
        <taxon>Viridiplantae</taxon>
        <taxon>Streptophyta</taxon>
        <taxon>Embryophyta</taxon>
        <taxon>Tracheophyta</taxon>
        <taxon>Spermatophyta</taxon>
        <taxon>Magnoliopsida</taxon>
        <taxon>eudicotyledons</taxon>
        <taxon>Gunneridae</taxon>
        <taxon>Pentapetalae</taxon>
        <taxon>asterids</taxon>
        <taxon>Ericales</taxon>
        <taxon>Theaceae</taxon>
        <taxon>Camellia</taxon>
    </lineage>
</organism>
<sequence length="214" mass="23276">MLPEQQEMEGVPPISKEINNTTISSTSGAYQVVEYRDNSAYMDTRSAMVSTMLPAPQEIEGGPTMVVPSSQEINNTFSEAYQVEEHLANSAYADIGSAMAQLASYQEMKEGPPISQEKNRMIIGSTLETYQAEEHARTGIESIMAQLPSSSTPPLSYAPQPSMDMNMMMGLGGTFYLDIDMFLVNALEPSSGMMMGLGSAFNQEDIDSFLAGCF</sequence>
<accession>A0ACC0F2C2</accession>
<proteinExistence type="predicted"/>
<comment type="caution">
    <text evidence="1">The sequence shown here is derived from an EMBL/GenBank/DDBJ whole genome shotgun (WGS) entry which is preliminary data.</text>
</comment>
<evidence type="ECO:0000313" key="2">
    <source>
        <dbReference type="Proteomes" id="UP001060215"/>
    </source>
</evidence>